<dbReference type="EMBL" id="OFSN01000001">
    <property type="protein sequence ID" value="SOY40070.1"/>
    <property type="molecule type" value="Genomic_DNA"/>
</dbReference>
<reference evidence="2" key="1">
    <citation type="submission" date="2018-01" db="EMBL/GenBank/DDBJ databases">
        <authorList>
            <person name="Clerissi C."/>
        </authorList>
    </citation>
    <scope>NUCLEOTIDE SEQUENCE</scope>
    <source>
        <strain evidence="2">Cupriavidus taiwanensis LMG 19430</strain>
    </source>
</reference>
<evidence type="ECO:0000256" key="1">
    <source>
        <dbReference type="SAM" id="MobiDB-lite"/>
    </source>
</evidence>
<feature type="compositionally biased region" description="Low complexity" evidence="1">
    <location>
        <begin position="51"/>
        <end position="65"/>
    </location>
</feature>
<evidence type="ECO:0000313" key="2">
    <source>
        <dbReference type="EMBL" id="SOY40070.1"/>
    </source>
</evidence>
<comment type="caution">
    <text evidence="2">The sequence shown here is derived from an EMBL/GenBank/DDBJ whole genome shotgun (WGS) entry which is preliminary data.</text>
</comment>
<feature type="region of interest" description="Disordered" evidence="1">
    <location>
        <begin position="31"/>
        <end position="65"/>
    </location>
</feature>
<proteinExistence type="predicted"/>
<name>A0A375B8Z1_9BURK</name>
<accession>A0A375B8Z1</accession>
<sequence length="65" mass="7010">MAALPALPAARLPAQNRKNVQCRARLRCYARRPDRTRARARHPPCKPETVSSPSPSSASGASTSL</sequence>
<organism evidence="2">
    <name type="scientific">Cupriavidus taiwanensis</name>
    <dbReference type="NCBI Taxonomy" id="164546"/>
    <lineage>
        <taxon>Bacteria</taxon>
        <taxon>Pseudomonadati</taxon>
        <taxon>Pseudomonadota</taxon>
        <taxon>Betaproteobacteria</taxon>
        <taxon>Burkholderiales</taxon>
        <taxon>Burkholderiaceae</taxon>
        <taxon>Cupriavidus</taxon>
    </lineage>
</organism>
<protein>
    <submittedName>
        <fullName evidence="2">Uncharacterized protein</fullName>
    </submittedName>
</protein>
<dbReference type="Proteomes" id="UP000257016">
    <property type="component" value="Unassembled WGS sequence"/>
</dbReference>
<dbReference type="AlphaFoldDB" id="A0A375B8Z1"/>
<gene>
    <name evidence="2" type="ORF">CBM2586_A10035</name>
</gene>